<sequence length="254" mass="28476">MGEPMLSWRAYSEFARAVTRERRYVWTPEVHRFLEMVKSTAETRVSHLKRGAIVYRAAKGVDEHEDEANGTFSISGYGAARMLPRSDRATEGRANPLGIPVVYVATQPITAISEVRPWIGAQVSLATLRITRPLRVVDLSDNIGGRAMKLSYLFSELSDEEAQKALWAFIDEAFSRPVSRDDTDVALYAPTQILTELFRDAGYDGVSYRSQFGDAGKNLALFDLSAVKVVSCAPFEIQSVKIEARQTDNTWYRK</sequence>
<organism evidence="2 4">
    <name type="scientific">Rhizobium tibeticum</name>
    <dbReference type="NCBI Taxonomy" id="501024"/>
    <lineage>
        <taxon>Bacteria</taxon>
        <taxon>Pseudomonadati</taxon>
        <taxon>Pseudomonadota</taxon>
        <taxon>Alphaproteobacteria</taxon>
        <taxon>Hyphomicrobiales</taxon>
        <taxon>Rhizobiaceae</taxon>
        <taxon>Rhizobium/Agrobacterium group</taxon>
        <taxon>Rhizobium</taxon>
    </lineage>
</organism>
<dbReference type="AlphaFoldDB" id="A0A1H8JY93"/>
<gene>
    <name evidence="2" type="ORF">RTCCBAU85039_2350</name>
    <name evidence="3" type="ORF">SAMN05216228_1008108</name>
</gene>
<evidence type="ECO:0000259" key="1">
    <source>
        <dbReference type="SMART" id="SM00953"/>
    </source>
</evidence>
<evidence type="ECO:0000313" key="4">
    <source>
        <dbReference type="Proteomes" id="UP000183063"/>
    </source>
</evidence>
<dbReference type="EMBL" id="FNXB01000010">
    <property type="protein sequence ID" value="SEH78631.1"/>
    <property type="molecule type" value="Genomic_DNA"/>
</dbReference>
<proteinExistence type="predicted"/>
<name>A0A1H8JY93_9HYPH</name>
<evidence type="ECO:0000313" key="2">
    <source>
        <dbReference type="EMBL" id="SEH78631.1"/>
    </source>
</evidence>
<accession>A0A1H8JY93</accession>
<reference evidence="2" key="2">
    <citation type="submission" date="2016-10" db="EMBL/GenBank/DDBJ databases">
        <authorList>
            <person name="de Groot N.N."/>
        </authorList>
    </citation>
    <scope>NUCLEOTIDE SEQUENCE [LARGE SCALE GENOMIC DNA]</scope>
    <source>
        <strain evidence="2">CCBAU85039</strain>
    </source>
</reference>
<feature type="domain" description="RES" evidence="1">
    <location>
        <begin position="79"/>
        <end position="233"/>
    </location>
</feature>
<reference evidence="3 5" key="1">
    <citation type="submission" date="2016-10" db="EMBL/GenBank/DDBJ databases">
        <authorList>
            <person name="Varghese N."/>
            <person name="Submissions S."/>
        </authorList>
    </citation>
    <scope>NUCLEOTIDE SEQUENCE [LARGE SCALE GENOMIC DNA]</scope>
    <source>
        <strain evidence="3 5">CGMCC 1.7071</strain>
    </source>
</reference>
<dbReference type="Pfam" id="PF08808">
    <property type="entry name" value="RES"/>
    <property type="match status" value="1"/>
</dbReference>
<evidence type="ECO:0000313" key="3">
    <source>
        <dbReference type="EMBL" id="SEN85714.1"/>
    </source>
</evidence>
<evidence type="ECO:0000313" key="5">
    <source>
        <dbReference type="Proteomes" id="UP000198939"/>
    </source>
</evidence>
<dbReference type="Proteomes" id="UP000198939">
    <property type="component" value="Unassembled WGS sequence"/>
</dbReference>
<dbReference type="Proteomes" id="UP000183063">
    <property type="component" value="Unassembled WGS sequence"/>
</dbReference>
<dbReference type="RefSeq" id="WP_072374919.1">
    <property type="nucleotide sequence ID" value="NZ_FNXB01000010.1"/>
</dbReference>
<reference evidence="4" key="3">
    <citation type="submission" date="2016-10" db="EMBL/GenBank/DDBJ databases">
        <authorList>
            <person name="Wibberg D."/>
        </authorList>
    </citation>
    <scope>NUCLEOTIDE SEQUENCE [LARGE SCALE GENOMIC DNA]</scope>
</reference>
<dbReference type="SMART" id="SM00953">
    <property type="entry name" value="RES"/>
    <property type="match status" value="1"/>
</dbReference>
<dbReference type="STRING" id="501024.RTCCBAU85039_2350"/>
<keyword evidence="5" id="KW-1185">Reference proteome</keyword>
<dbReference type="InterPro" id="IPR014914">
    <property type="entry name" value="RES_dom"/>
</dbReference>
<dbReference type="EMBL" id="FOCV01000008">
    <property type="protein sequence ID" value="SEN85714.1"/>
    <property type="molecule type" value="Genomic_DNA"/>
</dbReference>
<protein>
    <submittedName>
        <fullName evidence="3">RES domain-containing protein</fullName>
    </submittedName>
</protein>